<evidence type="ECO:0000256" key="1">
    <source>
        <dbReference type="SAM" id="MobiDB-lite"/>
    </source>
</evidence>
<evidence type="ECO:0000259" key="3">
    <source>
        <dbReference type="Pfam" id="PF03572"/>
    </source>
</evidence>
<gene>
    <name evidence="4" type="ORF">SEMRO_1310_G261620.1</name>
</gene>
<dbReference type="GO" id="GO:0006508">
    <property type="term" value="P:proteolysis"/>
    <property type="evidence" value="ECO:0007669"/>
    <property type="project" value="InterPro"/>
</dbReference>
<dbReference type="SUPFAM" id="SSF52096">
    <property type="entry name" value="ClpP/crotonase"/>
    <property type="match status" value="1"/>
</dbReference>
<dbReference type="Pfam" id="PF03572">
    <property type="entry name" value="Peptidase_S41"/>
    <property type="match status" value="1"/>
</dbReference>
<keyword evidence="5" id="KW-1185">Reference proteome</keyword>
<feature type="domain" description="Tail specific protease" evidence="3">
    <location>
        <begin position="270"/>
        <end position="419"/>
    </location>
</feature>
<proteinExistence type="predicted"/>
<dbReference type="OrthoDB" id="10457309at2759"/>
<accession>A0A9N8HRT9</accession>
<dbReference type="InterPro" id="IPR029045">
    <property type="entry name" value="ClpP/crotonase-like_dom_sf"/>
</dbReference>
<reference evidence="4" key="1">
    <citation type="submission" date="2020-06" db="EMBL/GenBank/DDBJ databases">
        <authorList>
            <consortium name="Plant Systems Biology data submission"/>
        </authorList>
    </citation>
    <scope>NUCLEOTIDE SEQUENCE</scope>
    <source>
        <strain evidence="4">D6</strain>
    </source>
</reference>
<protein>
    <submittedName>
        <fullName evidence="4">Peptidase family S41</fullName>
    </submittedName>
</protein>
<dbReference type="Gene3D" id="3.90.226.10">
    <property type="entry name" value="2-enoyl-CoA Hydratase, Chain A, domain 1"/>
    <property type="match status" value="1"/>
</dbReference>
<name>A0A9N8HRT9_9STRA</name>
<sequence length="540" mass="59328">MKLSPFIAFWISASLLSHFSVCNAQTAVTADARLSARRIVNAEEQLEALEFILNKTLASAFETYGVSSLDDRAPVMEMRNSLSTNSTHYDFQFRLNRMLNELFHDAHTRVEVESNLDKYRSIDMCLTWVASGELGEESWDLISSCDTDYSQRGDYIVSVGGVTPEALFEMLRRTIPHENDYFLASLEEAWLVREDFLSYFGMLDNQGNVAVVIERDGAVLEAVYVPLLETTSNADDENTPFVSYEILNHSSTAVFKLDDCIFNGTFMAVMTEFWSSVLSNPNIDNVVVDLRANRGGDFSVAPVFLSFISKDSYELFDISQRISDDFCLQTPMLCDPETLTALTSLGANVTDEYMTIPSSVMSAFFAPLIPQSEVTFGGQFSVLTSGTTFSSAHLFAGVVQQNSLGTLVGTPTGNTPSFWGNLISFPVPHTDLTFHLATSQTEGNSIFPDVLIPTTREDILADKDPQLDFIASRNSSGSNTPLSAAMIPGDDGIADDDDESPPETIAPTSSTLDDSHSSAVDRGFGRLVIFILMFGVVLVL</sequence>
<dbReference type="InterPro" id="IPR005151">
    <property type="entry name" value="Tail-specific_protease"/>
</dbReference>
<feature type="compositionally biased region" description="Acidic residues" evidence="1">
    <location>
        <begin position="492"/>
        <end position="501"/>
    </location>
</feature>
<feature type="compositionally biased region" description="Polar residues" evidence="1">
    <location>
        <begin position="472"/>
        <end position="482"/>
    </location>
</feature>
<evidence type="ECO:0000313" key="4">
    <source>
        <dbReference type="EMBL" id="CAB9522505.1"/>
    </source>
</evidence>
<dbReference type="EMBL" id="CAICTM010001308">
    <property type="protein sequence ID" value="CAB9522505.1"/>
    <property type="molecule type" value="Genomic_DNA"/>
</dbReference>
<organism evidence="4 5">
    <name type="scientific">Seminavis robusta</name>
    <dbReference type="NCBI Taxonomy" id="568900"/>
    <lineage>
        <taxon>Eukaryota</taxon>
        <taxon>Sar</taxon>
        <taxon>Stramenopiles</taxon>
        <taxon>Ochrophyta</taxon>
        <taxon>Bacillariophyta</taxon>
        <taxon>Bacillariophyceae</taxon>
        <taxon>Bacillariophycidae</taxon>
        <taxon>Naviculales</taxon>
        <taxon>Naviculaceae</taxon>
        <taxon>Seminavis</taxon>
    </lineage>
</organism>
<feature type="region of interest" description="Disordered" evidence="1">
    <location>
        <begin position="472"/>
        <end position="517"/>
    </location>
</feature>
<comment type="caution">
    <text evidence="4">The sequence shown here is derived from an EMBL/GenBank/DDBJ whole genome shotgun (WGS) entry which is preliminary data.</text>
</comment>
<evidence type="ECO:0000313" key="5">
    <source>
        <dbReference type="Proteomes" id="UP001153069"/>
    </source>
</evidence>
<feature type="chain" id="PRO_5040145209" evidence="2">
    <location>
        <begin position="25"/>
        <end position="540"/>
    </location>
</feature>
<dbReference type="AlphaFoldDB" id="A0A9N8HRT9"/>
<keyword evidence="2" id="KW-0732">Signal</keyword>
<evidence type="ECO:0000256" key="2">
    <source>
        <dbReference type="SAM" id="SignalP"/>
    </source>
</evidence>
<feature type="signal peptide" evidence="2">
    <location>
        <begin position="1"/>
        <end position="24"/>
    </location>
</feature>
<dbReference type="Proteomes" id="UP001153069">
    <property type="component" value="Unassembled WGS sequence"/>
</dbReference>
<dbReference type="GO" id="GO:0008236">
    <property type="term" value="F:serine-type peptidase activity"/>
    <property type="evidence" value="ECO:0007669"/>
    <property type="project" value="InterPro"/>
</dbReference>